<organism evidence="2 3">
    <name type="scientific">Steinernema glaseri</name>
    <dbReference type="NCBI Taxonomy" id="37863"/>
    <lineage>
        <taxon>Eukaryota</taxon>
        <taxon>Metazoa</taxon>
        <taxon>Ecdysozoa</taxon>
        <taxon>Nematoda</taxon>
        <taxon>Chromadorea</taxon>
        <taxon>Rhabditida</taxon>
        <taxon>Tylenchina</taxon>
        <taxon>Panagrolaimomorpha</taxon>
        <taxon>Strongyloidoidea</taxon>
        <taxon>Steinernematidae</taxon>
        <taxon>Steinernema</taxon>
    </lineage>
</organism>
<dbReference type="Proteomes" id="UP000095287">
    <property type="component" value="Unplaced"/>
</dbReference>
<evidence type="ECO:0000313" key="2">
    <source>
        <dbReference type="Proteomes" id="UP000095287"/>
    </source>
</evidence>
<dbReference type="AlphaFoldDB" id="A0A1I8AGJ9"/>
<feature type="transmembrane region" description="Helical" evidence="1">
    <location>
        <begin position="122"/>
        <end position="144"/>
    </location>
</feature>
<feature type="transmembrane region" description="Helical" evidence="1">
    <location>
        <begin position="25"/>
        <end position="43"/>
    </location>
</feature>
<dbReference type="SUPFAM" id="SSF103473">
    <property type="entry name" value="MFS general substrate transporter"/>
    <property type="match status" value="1"/>
</dbReference>
<keyword evidence="1" id="KW-0812">Transmembrane</keyword>
<dbReference type="WBParaSite" id="L893_g5718.t1">
    <property type="protein sequence ID" value="L893_g5718.t1"/>
    <property type="gene ID" value="L893_g5718"/>
</dbReference>
<feature type="transmembrane region" description="Helical" evidence="1">
    <location>
        <begin position="156"/>
        <end position="179"/>
    </location>
</feature>
<dbReference type="Gene3D" id="1.20.1250.20">
    <property type="entry name" value="MFS general substrate transporter like domains"/>
    <property type="match status" value="1"/>
</dbReference>
<proteinExistence type="predicted"/>
<feature type="transmembrane region" description="Helical" evidence="1">
    <location>
        <begin position="63"/>
        <end position="83"/>
    </location>
</feature>
<reference evidence="3" key="1">
    <citation type="submission" date="2016-11" db="UniProtKB">
        <authorList>
            <consortium name="WormBaseParasite"/>
        </authorList>
    </citation>
    <scope>IDENTIFICATION</scope>
</reference>
<feature type="transmembrane region" description="Helical" evidence="1">
    <location>
        <begin position="191"/>
        <end position="212"/>
    </location>
</feature>
<dbReference type="GO" id="GO:0016020">
    <property type="term" value="C:membrane"/>
    <property type="evidence" value="ECO:0007669"/>
    <property type="project" value="TreeGrafter"/>
</dbReference>
<keyword evidence="1" id="KW-1133">Transmembrane helix</keyword>
<keyword evidence="2" id="KW-1185">Reference proteome</keyword>
<dbReference type="PANTHER" id="PTHR45757:SF11">
    <property type="entry name" value="MAJOR FACILITATOR SUPERFAMILY (MFS) PROFILE DOMAIN-CONTAINING PROTEIN"/>
    <property type="match status" value="1"/>
</dbReference>
<feature type="transmembrane region" description="Helical" evidence="1">
    <location>
        <begin position="95"/>
        <end position="116"/>
    </location>
</feature>
<dbReference type="PANTHER" id="PTHR45757">
    <property type="entry name" value="PROTEIN CBG23364-RELATED"/>
    <property type="match status" value="1"/>
</dbReference>
<name>A0A1I8AGJ9_9BILA</name>
<evidence type="ECO:0000256" key="1">
    <source>
        <dbReference type="SAM" id="Phobius"/>
    </source>
</evidence>
<sequence>MGDAQPVKYKKLEVPYKSIFQTRSVWGVWMTALGDAVGYQMFIMYGPTYINKALHYEISDTGLLAALPFLISIGTKFIGGLLLDNTTCVSDHYRILIFTSLAQAAMTTCFFVLTFLSEETAVLAQTVFTLTIVFNGLHCVGCFSASQRVAKQFNHILTSTMAVENALAAFVLPGVVALFAPSHSSSEWAHIFYGIVLVLLITNLTFVCITNIKPARWTGPSTVGVQDRNMPMLTRINR</sequence>
<dbReference type="InterPro" id="IPR036259">
    <property type="entry name" value="MFS_trans_sf"/>
</dbReference>
<keyword evidence="1" id="KW-0472">Membrane</keyword>
<dbReference type="Pfam" id="PF07690">
    <property type="entry name" value="MFS_1"/>
    <property type="match status" value="1"/>
</dbReference>
<dbReference type="InterPro" id="IPR011701">
    <property type="entry name" value="MFS"/>
</dbReference>
<dbReference type="GO" id="GO:0022857">
    <property type="term" value="F:transmembrane transporter activity"/>
    <property type="evidence" value="ECO:0007669"/>
    <property type="project" value="InterPro"/>
</dbReference>
<evidence type="ECO:0000313" key="3">
    <source>
        <dbReference type="WBParaSite" id="L893_g5718.t1"/>
    </source>
</evidence>
<accession>A0A1I8AGJ9</accession>
<protein>
    <submittedName>
        <fullName evidence="3">MFS domain-containing protein</fullName>
    </submittedName>
</protein>